<proteinExistence type="predicted"/>
<name>A0A202C3M9_9FLAO</name>
<evidence type="ECO:0000313" key="2">
    <source>
        <dbReference type="Proteomes" id="UP000196355"/>
    </source>
</evidence>
<dbReference type="EMBL" id="MVAG01000108">
    <property type="protein sequence ID" value="OVE58162.1"/>
    <property type="molecule type" value="Genomic_DNA"/>
</dbReference>
<sequence length="103" mass="10786">MKEKSIFEIDKYLINMKKLLNGATPLSRKALKEITGGLTNLVVYDPDNNYCQSALEIVPVGCPCNSKSICPQRFGPGAIGNNSGPATLAGACINGVCAGSVNP</sequence>
<gene>
    <name evidence="1" type="ORF">B0E34_08255</name>
</gene>
<protein>
    <submittedName>
        <fullName evidence="1">Uncharacterized protein</fullName>
    </submittedName>
</protein>
<accession>A0A202C3M9</accession>
<dbReference type="Proteomes" id="UP000196355">
    <property type="component" value="Unassembled WGS sequence"/>
</dbReference>
<organism evidence="1 2">
    <name type="scientific">Chryseobacterium mucoviscidosis</name>
    <dbReference type="NCBI Taxonomy" id="1945581"/>
    <lineage>
        <taxon>Bacteria</taxon>
        <taxon>Pseudomonadati</taxon>
        <taxon>Bacteroidota</taxon>
        <taxon>Flavobacteriia</taxon>
        <taxon>Flavobacteriales</taxon>
        <taxon>Weeksellaceae</taxon>
        <taxon>Chryseobacterium group</taxon>
        <taxon>Chryseobacterium</taxon>
    </lineage>
</organism>
<keyword evidence="2" id="KW-1185">Reference proteome</keyword>
<comment type="caution">
    <text evidence="1">The sequence shown here is derived from an EMBL/GenBank/DDBJ whole genome shotgun (WGS) entry which is preliminary data.</text>
</comment>
<reference evidence="2" key="1">
    <citation type="submission" date="2017-02" db="EMBL/GenBank/DDBJ databases">
        <authorList>
            <person name="Tetz G."/>
            <person name="Tetz V."/>
        </authorList>
    </citation>
    <scope>NUCLEOTIDE SEQUENCE [LARGE SCALE GENOMIC DNA]</scope>
    <source>
        <strain evidence="2">VT16-26</strain>
    </source>
</reference>
<evidence type="ECO:0000313" key="1">
    <source>
        <dbReference type="EMBL" id="OVE58162.1"/>
    </source>
</evidence>
<dbReference type="AlphaFoldDB" id="A0A202C3M9"/>